<dbReference type="Proteomes" id="UP000032024">
    <property type="component" value="Chromosome"/>
</dbReference>
<keyword evidence="6 11" id="KW-0418">Kinase</keyword>
<dbReference type="EMBL" id="LRPN01000177">
    <property type="protein sequence ID" value="KWZ77267.1"/>
    <property type="molecule type" value="Genomic_DNA"/>
</dbReference>
<dbReference type="InterPro" id="IPR013655">
    <property type="entry name" value="PAS_fold_3"/>
</dbReference>
<feature type="domain" description="Histidine kinase" evidence="9">
    <location>
        <begin position="143"/>
        <end position="347"/>
    </location>
</feature>
<dbReference type="SMART" id="SM00387">
    <property type="entry name" value="HATPase_c"/>
    <property type="match status" value="1"/>
</dbReference>
<dbReference type="SUPFAM" id="SSF55874">
    <property type="entry name" value="ATPase domain of HSP90 chaperone/DNA topoisomerase II/histidine kinase"/>
    <property type="match status" value="1"/>
</dbReference>
<evidence type="ECO:0000256" key="1">
    <source>
        <dbReference type="ARBA" id="ARBA00000085"/>
    </source>
</evidence>
<dbReference type="EMBL" id="CP010525">
    <property type="protein sequence ID" value="AJO23621.1"/>
    <property type="molecule type" value="Genomic_DNA"/>
</dbReference>
<dbReference type="Pfam" id="PF02518">
    <property type="entry name" value="HATPase_c"/>
    <property type="match status" value="1"/>
</dbReference>
<accession>A0A0C5C9W9</accession>
<organism evidence="11 13">
    <name type="scientific">Heyndrickxia coagulans</name>
    <name type="common">Weizmannia coagulans</name>
    <dbReference type="NCBI Taxonomy" id="1398"/>
    <lineage>
        <taxon>Bacteria</taxon>
        <taxon>Bacillati</taxon>
        <taxon>Bacillota</taxon>
        <taxon>Bacilli</taxon>
        <taxon>Bacillales</taxon>
        <taxon>Bacillaceae</taxon>
        <taxon>Heyndrickxia</taxon>
    </lineage>
</organism>
<protein>
    <recommendedName>
        <fullName evidence="2">histidine kinase</fullName>
        <ecNumber evidence="2">2.7.13.3</ecNumber>
    </recommendedName>
</protein>
<dbReference type="InterPro" id="IPR004358">
    <property type="entry name" value="Sig_transdc_His_kin-like_C"/>
</dbReference>
<dbReference type="SUPFAM" id="SSF47384">
    <property type="entry name" value="Homodimeric domain of signal transducing histidine kinase"/>
    <property type="match status" value="1"/>
</dbReference>
<dbReference type="Gene3D" id="1.10.287.130">
    <property type="match status" value="1"/>
</dbReference>
<dbReference type="SUPFAM" id="SSF55785">
    <property type="entry name" value="PYP-like sensor domain (PAS domain)"/>
    <property type="match status" value="1"/>
</dbReference>
<dbReference type="PANTHER" id="PTHR43065">
    <property type="entry name" value="SENSOR HISTIDINE KINASE"/>
    <property type="match status" value="1"/>
</dbReference>
<evidence type="ECO:0000313" key="12">
    <source>
        <dbReference type="Proteomes" id="UP000032024"/>
    </source>
</evidence>
<keyword evidence="5" id="KW-0547">Nucleotide-binding</keyword>
<dbReference type="InterPro" id="IPR035965">
    <property type="entry name" value="PAS-like_dom_sf"/>
</dbReference>
<dbReference type="Pfam" id="PF00512">
    <property type="entry name" value="HisKA"/>
    <property type="match status" value="1"/>
</dbReference>
<reference evidence="11" key="4">
    <citation type="submission" date="2016-01" db="EMBL/GenBank/DDBJ databases">
        <authorList>
            <person name="Oliw E.H."/>
        </authorList>
    </citation>
    <scope>NUCLEOTIDE SEQUENCE [LARGE SCALE GENOMIC DNA]</scope>
    <source>
        <strain evidence="11">GED7749B</strain>
    </source>
</reference>
<dbReference type="InterPro" id="IPR000014">
    <property type="entry name" value="PAS"/>
</dbReference>
<dbReference type="PRINTS" id="PR00344">
    <property type="entry name" value="BCTRLSENSOR"/>
</dbReference>
<evidence type="ECO:0000256" key="7">
    <source>
        <dbReference type="ARBA" id="ARBA00022840"/>
    </source>
</evidence>
<evidence type="ECO:0000313" key="11">
    <source>
        <dbReference type="EMBL" id="KWZ77267.1"/>
    </source>
</evidence>
<evidence type="ECO:0000313" key="13">
    <source>
        <dbReference type="Proteomes" id="UP000070376"/>
    </source>
</evidence>
<dbReference type="AlphaFoldDB" id="A0A0C5C9W9"/>
<keyword evidence="3" id="KW-0597">Phosphoprotein</keyword>
<dbReference type="Gene3D" id="3.30.565.10">
    <property type="entry name" value="Histidine kinase-like ATPase, C-terminal domain"/>
    <property type="match status" value="1"/>
</dbReference>
<gene>
    <name evidence="11" type="ORF">HMPREF3213_03456</name>
    <name evidence="10" type="ORF">SB48_HM08orf04512</name>
</gene>
<dbReference type="PANTHER" id="PTHR43065:SF34">
    <property type="entry name" value="SPORULATION KINASE A"/>
    <property type="match status" value="1"/>
</dbReference>
<name>A0A0C5C9W9_HEYCO</name>
<dbReference type="RefSeq" id="WP_017552144.1">
    <property type="nucleotide sequence ID" value="NZ_CP010525.1"/>
</dbReference>
<dbReference type="GO" id="GO:0000155">
    <property type="term" value="F:phosphorelay sensor kinase activity"/>
    <property type="evidence" value="ECO:0007669"/>
    <property type="project" value="InterPro"/>
</dbReference>
<evidence type="ECO:0000256" key="8">
    <source>
        <dbReference type="ARBA" id="ARBA00023012"/>
    </source>
</evidence>
<reference evidence="13" key="3">
    <citation type="submission" date="2016-01" db="EMBL/GenBank/DDBJ databases">
        <authorList>
            <person name="Mitreva M."/>
            <person name="Pepin K.H."/>
            <person name="Mihindukulasuriya K.A."/>
            <person name="Fulton R."/>
            <person name="Fronick C."/>
            <person name="O'Laughlin M."/>
            <person name="Miner T."/>
            <person name="Herter B."/>
            <person name="Rosa B.A."/>
            <person name="Cordes M."/>
            <person name="Tomlinson C."/>
            <person name="Wollam A."/>
            <person name="Palsikar V.B."/>
            <person name="Mardis E.R."/>
            <person name="Wilson R.K."/>
        </authorList>
    </citation>
    <scope>NUCLEOTIDE SEQUENCE [LARGE SCALE GENOMIC DNA]</scope>
    <source>
        <strain evidence="13">GED7749B</strain>
    </source>
</reference>
<keyword evidence="8" id="KW-0902">Two-component regulatory system</keyword>
<dbReference type="InterPro" id="IPR036890">
    <property type="entry name" value="HATPase_C_sf"/>
</dbReference>
<dbReference type="CDD" id="cd00130">
    <property type="entry name" value="PAS"/>
    <property type="match status" value="1"/>
</dbReference>
<dbReference type="SMART" id="SM00388">
    <property type="entry name" value="HisKA"/>
    <property type="match status" value="1"/>
</dbReference>
<dbReference type="InterPro" id="IPR005467">
    <property type="entry name" value="His_kinase_dom"/>
</dbReference>
<evidence type="ECO:0000256" key="4">
    <source>
        <dbReference type="ARBA" id="ARBA00022679"/>
    </source>
</evidence>
<dbReference type="GO" id="GO:0005524">
    <property type="term" value="F:ATP binding"/>
    <property type="evidence" value="ECO:0007669"/>
    <property type="project" value="UniProtKB-KW"/>
</dbReference>
<reference evidence="12" key="2">
    <citation type="submission" date="2015-01" db="EMBL/GenBank/DDBJ databases">
        <title>Comparative genome analysis of Bacillus coagulans HM-08, Clostridium butyricum HM-68, Bacillus subtilis HM-66 and Bacillus paralicheniformis BL-09.</title>
        <authorList>
            <person name="Zhang H."/>
        </authorList>
    </citation>
    <scope>NUCLEOTIDE SEQUENCE [LARGE SCALE GENOMIC DNA]</scope>
    <source>
        <strain evidence="12">HM-08</strain>
    </source>
</reference>
<dbReference type="Gene3D" id="3.30.450.20">
    <property type="entry name" value="PAS domain"/>
    <property type="match status" value="1"/>
</dbReference>
<dbReference type="InterPro" id="IPR003661">
    <property type="entry name" value="HisK_dim/P_dom"/>
</dbReference>
<keyword evidence="12" id="KW-1185">Reference proteome</keyword>
<dbReference type="STRING" id="1398.AB434_2475"/>
<dbReference type="PATRIC" id="fig|1398.18.peg.2802"/>
<reference evidence="10" key="1">
    <citation type="submission" date="2015-01" db="EMBL/GenBank/DDBJ databases">
        <title>Comparative genome analysis of Bacillus coagulans HM-08, Clostridium butyricum HM-68, Bacillus subtilis HM-66 and Bacillus licheniformis BL-09.</title>
        <authorList>
            <person name="Zhang H."/>
        </authorList>
    </citation>
    <scope>NUCLEOTIDE SEQUENCE [LARGE SCALE GENOMIC DNA]</scope>
    <source>
        <strain evidence="10">HM-08</strain>
    </source>
</reference>
<dbReference type="PROSITE" id="PS50109">
    <property type="entry name" value="HIS_KIN"/>
    <property type="match status" value="1"/>
</dbReference>
<evidence type="ECO:0000256" key="2">
    <source>
        <dbReference type="ARBA" id="ARBA00012438"/>
    </source>
</evidence>
<dbReference type="CDD" id="cd00082">
    <property type="entry name" value="HisKA"/>
    <property type="match status" value="1"/>
</dbReference>
<dbReference type="InterPro" id="IPR003594">
    <property type="entry name" value="HATPase_dom"/>
</dbReference>
<dbReference type="Pfam" id="PF08447">
    <property type="entry name" value="PAS_3"/>
    <property type="match status" value="1"/>
</dbReference>
<keyword evidence="4" id="KW-0808">Transferase</keyword>
<dbReference type="NCBIfam" id="TIGR00229">
    <property type="entry name" value="sensory_box"/>
    <property type="match status" value="1"/>
</dbReference>
<keyword evidence="7" id="KW-0067">ATP-binding</keyword>
<evidence type="ECO:0000256" key="5">
    <source>
        <dbReference type="ARBA" id="ARBA00022741"/>
    </source>
</evidence>
<dbReference type="InterPro" id="IPR036097">
    <property type="entry name" value="HisK_dim/P_sf"/>
</dbReference>
<comment type="catalytic activity">
    <reaction evidence="1">
        <text>ATP + protein L-histidine = ADP + protein N-phospho-L-histidine.</text>
        <dbReference type="EC" id="2.7.13.3"/>
    </reaction>
</comment>
<dbReference type="Proteomes" id="UP000070376">
    <property type="component" value="Unassembled WGS sequence"/>
</dbReference>
<dbReference type="EC" id="2.7.13.3" evidence="2"/>
<evidence type="ECO:0000259" key="9">
    <source>
        <dbReference type="PROSITE" id="PS50109"/>
    </source>
</evidence>
<evidence type="ECO:0000313" key="10">
    <source>
        <dbReference type="EMBL" id="AJO23621.1"/>
    </source>
</evidence>
<evidence type="ECO:0000256" key="3">
    <source>
        <dbReference type="ARBA" id="ARBA00022553"/>
    </source>
</evidence>
<sequence length="358" mass="39983">MGVGKIHYEFMDLPLRFHLFSAVVGMDGILKSISSDMQTVTGFDAGDWVGRPFSALMHHDDRNKWVGILNGEKEEMGLFMYRMKSKNGDYKWVESTYAIFKDLKYGEKPHIHLLTKDMTVVKELYDYLVSSEQLSMVGQLAAGIAHEIRNPLTSIKGFLQLMQAGVIDTGNYLDIMQNEIERIEMISSELLFLGRPKASDMKVCCLQTLLDEVLVLMETQSYGKNIQIETVFPSQPIFISCDDSKMKQVFVNLIKNGLEAMEEGGTLTVELSVAEERAAVAIRDEGIGIPPEKLEKIGQPFYTTKERGNGLGLMVCYQIVREHNGDISIESKPGEGTVFTVVLPWAGPDGEQEASGSF</sequence>
<proteinExistence type="predicted"/>
<evidence type="ECO:0000256" key="6">
    <source>
        <dbReference type="ARBA" id="ARBA00022777"/>
    </source>
</evidence>